<keyword evidence="3 6" id="KW-0694">RNA-binding</keyword>
<evidence type="ECO:0000259" key="7">
    <source>
        <dbReference type="Pfam" id="PF01029"/>
    </source>
</evidence>
<gene>
    <name evidence="6" type="primary">nusB</name>
    <name evidence="8" type="ORF">SORDD24_00984</name>
</gene>
<evidence type="ECO:0000256" key="4">
    <source>
        <dbReference type="ARBA" id="ARBA00023015"/>
    </source>
</evidence>
<comment type="function">
    <text evidence="6">Involved in transcription antitermination. Required for transcription of ribosomal RNA (rRNA) genes. Binds specifically to the boxA antiterminator sequence of the ribosomal RNA (rrn) operons.</text>
</comment>
<dbReference type="PANTHER" id="PTHR11078:SF3">
    <property type="entry name" value="ANTITERMINATION NUSB DOMAIN-CONTAINING PROTEIN"/>
    <property type="match status" value="1"/>
</dbReference>
<evidence type="ECO:0000256" key="1">
    <source>
        <dbReference type="ARBA" id="ARBA00005952"/>
    </source>
</evidence>
<dbReference type="GO" id="GO:0005829">
    <property type="term" value="C:cytosol"/>
    <property type="evidence" value="ECO:0007669"/>
    <property type="project" value="TreeGrafter"/>
</dbReference>
<sequence>MTSPLLESRRELRKCAFQALMSLEYDTDIETACRFAYTHDREETDVPLPAFLTDLVTGVQTKKEELDKQITQHLKTGWTIERLTLVERNLLRLGVFEITSFDTPQLVAVNEAIELAKNFSDQKSARFINGLLSQFVTEGNEI</sequence>
<organism evidence="8 9">
    <name type="scientific">Streptococcus oralis</name>
    <dbReference type="NCBI Taxonomy" id="1303"/>
    <lineage>
        <taxon>Bacteria</taxon>
        <taxon>Bacillati</taxon>
        <taxon>Bacillota</taxon>
        <taxon>Bacilli</taxon>
        <taxon>Lactobacillales</taxon>
        <taxon>Streptococcaceae</taxon>
        <taxon>Streptococcus</taxon>
    </lineage>
</organism>
<keyword evidence="2 6" id="KW-0889">Transcription antitermination</keyword>
<evidence type="ECO:0000256" key="5">
    <source>
        <dbReference type="ARBA" id="ARBA00023163"/>
    </source>
</evidence>
<proteinExistence type="inferred from homology"/>
<dbReference type="Proteomes" id="UP000070353">
    <property type="component" value="Unassembled WGS sequence"/>
</dbReference>
<dbReference type="InterPro" id="IPR006027">
    <property type="entry name" value="NusB_RsmB_TIM44"/>
</dbReference>
<evidence type="ECO:0000256" key="3">
    <source>
        <dbReference type="ARBA" id="ARBA00022884"/>
    </source>
</evidence>
<dbReference type="GO" id="GO:0003723">
    <property type="term" value="F:RNA binding"/>
    <property type="evidence" value="ECO:0007669"/>
    <property type="project" value="UniProtKB-UniRule"/>
</dbReference>
<dbReference type="PANTHER" id="PTHR11078">
    <property type="entry name" value="N UTILIZATION SUBSTANCE PROTEIN B-RELATED"/>
    <property type="match status" value="1"/>
</dbReference>
<keyword evidence="5 6" id="KW-0804">Transcription</keyword>
<dbReference type="GO" id="GO:0031564">
    <property type="term" value="P:transcription antitermination"/>
    <property type="evidence" value="ECO:0007669"/>
    <property type="project" value="UniProtKB-KW"/>
</dbReference>
<reference evidence="8 9" key="1">
    <citation type="submission" date="2016-01" db="EMBL/GenBank/DDBJ databases">
        <title>Highly variable Streptococcus oralis are common among viridans streptococci isolated from primates.</title>
        <authorList>
            <person name="Denapaite D."/>
            <person name="Rieger M."/>
            <person name="Koendgen S."/>
            <person name="Brueckner R."/>
            <person name="Ochigava I."/>
            <person name="Kappeler P."/>
            <person name="Maetz-Rensing K."/>
            <person name="Leendertz F."/>
            <person name="Hakenbeck R."/>
        </authorList>
    </citation>
    <scope>NUCLEOTIDE SEQUENCE [LARGE SCALE GENOMIC DNA]</scope>
    <source>
        <strain evidence="8 9">DD24</strain>
    </source>
</reference>
<dbReference type="NCBIfam" id="NF001223">
    <property type="entry name" value="PRK00202.1-1"/>
    <property type="match status" value="1"/>
</dbReference>
<dbReference type="NCBIfam" id="TIGR01951">
    <property type="entry name" value="nusB"/>
    <property type="match status" value="1"/>
</dbReference>
<dbReference type="RefSeq" id="WP_061408249.1">
    <property type="nucleotide sequence ID" value="NZ_KQ970760.1"/>
</dbReference>
<dbReference type="EMBL" id="LQZB01000092">
    <property type="protein sequence ID" value="KXU04983.1"/>
    <property type="molecule type" value="Genomic_DNA"/>
</dbReference>
<evidence type="ECO:0000313" key="9">
    <source>
        <dbReference type="Proteomes" id="UP000070353"/>
    </source>
</evidence>
<dbReference type="InterPro" id="IPR035926">
    <property type="entry name" value="NusB-like_sf"/>
</dbReference>
<comment type="similarity">
    <text evidence="1 6">Belongs to the NusB family.</text>
</comment>
<evidence type="ECO:0000256" key="6">
    <source>
        <dbReference type="HAMAP-Rule" id="MF_00073"/>
    </source>
</evidence>
<name>A0A139QRL8_STROR</name>
<dbReference type="Gene3D" id="1.10.940.10">
    <property type="entry name" value="NusB-like"/>
    <property type="match status" value="1"/>
</dbReference>
<dbReference type="Pfam" id="PF01029">
    <property type="entry name" value="NusB"/>
    <property type="match status" value="1"/>
</dbReference>
<dbReference type="PATRIC" id="fig|1303.84.peg.1066"/>
<dbReference type="GO" id="GO:0006353">
    <property type="term" value="P:DNA-templated transcription termination"/>
    <property type="evidence" value="ECO:0007669"/>
    <property type="project" value="UniProtKB-UniRule"/>
</dbReference>
<dbReference type="OrthoDB" id="9811381at2"/>
<accession>A0A139QRL8</accession>
<dbReference type="InterPro" id="IPR011605">
    <property type="entry name" value="NusB_fam"/>
</dbReference>
<protein>
    <recommendedName>
        <fullName evidence="6">Transcription antitermination protein NusB</fullName>
    </recommendedName>
    <alternativeName>
        <fullName evidence="6">Antitermination factor NusB</fullName>
    </alternativeName>
</protein>
<comment type="caution">
    <text evidence="8">The sequence shown here is derived from an EMBL/GenBank/DDBJ whole genome shotgun (WGS) entry which is preliminary data.</text>
</comment>
<dbReference type="SUPFAM" id="SSF48013">
    <property type="entry name" value="NusB-like"/>
    <property type="match status" value="1"/>
</dbReference>
<evidence type="ECO:0000256" key="2">
    <source>
        <dbReference type="ARBA" id="ARBA00022814"/>
    </source>
</evidence>
<evidence type="ECO:0000313" key="8">
    <source>
        <dbReference type="EMBL" id="KXU04983.1"/>
    </source>
</evidence>
<dbReference type="AlphaFoldDB" id="A0A139QRL8"/>
<keyword evidence="4 6" id="KW-0805">Transcription regulation</keyword>
<feature type="domain" description="NusB/RsmB/TIM44" evidence="7">
    <location>
        <begin position="11"/>
        <end position="135"/>
    </location>
</feature>
<dbReference type="HAMAP" id="MF_00073">
    <property type="entry name" value="NusB"/>
    <property type="match status" value="1"/>
</dbReference>